<dbReference type="RefSeq" id="WP_116688542.1">
    <property type="nucleotide sequence ID" value="NZ_CAWNYD010000010.1"/>
</dbReference>
<proteinExistence type="predicted"/>
<accession>A0A2V1GSK3</accession>
<dbReference type="EMBL" id="QDDL01000010">
    <property type="protein sequence ID" value="PVZ65405.1"/>
    <property type="molecule type" value="Genomic_DNA"/>
</dbReference>
<evidence type="ECO:0000313" key="1">
    <source>
        <dbReference type="EMBL" id="PVZ65405.1"/>
    </source>
</evidence>
<dbReference type="Pfam" id="PF13875">
    <property type="entry name" value="DUF4202"/>
    <property type="match status" value="1"/>
</dbReference>
<comment type="caution">
    <text evidence="1">The sequence shown here is derived from an EMBL/GenBank/DDBJ whole genome shotgun (WGS) entry which is preliminary data.</text>
</comment>
<gene>
    <name evidence="1" type="ORF">DC094_18155</name>
</gene>
<keyword evidence="2" id="KW-1185">Reference proteome</keyword>
<evidence type="ECO:0000313" key="2">
    <source>
        <dbReference type="Proteomes" id="UP000244906"/>
    </source>
</evidence>
<dbReference type="PANTHER" id="PTHR41729:SF1">
    <property type="entry name" value="GLUTAMYL-TRNA SYNTHETASE"/>
    <property type="match status" value="1"/>
</dbReference>
<dbReference type="PANTHER" id="PTHR41729">
    <property type="entry name" value="GLUTAMYL-TRNA SYNTHETASE"/>
    <property type="match status" value="1"/>
</dbReference>
<protein>
    <submittedName>
        <fullName evidence="1">DUF4202 domain-containing protein</fullName>
    </submittedName>
</protein>
<name>A0A2V1GSK3_9GAMM</name>
<dbReference type="AlphaFoldDB" id="A0A2V1GSK3"/>
<reference evidence="1 2" key="1">
    <citation type="submission" date="2018-04" db="EMBL/GenBank/DDBJ databases">
        <title>Thalassorhabdus spongiae gen. nov., sp. nov., isolated from a marine sponge in South-West Iceland.</title>
        <authorList>
            <person name="Knobloch S."/>
            <person name="Daussin A."/>
            <person name="Johannsson R."/>
            <person name="Marteinsson V.T."/>
        </authorList>
    </citation>
    <scope>NUCLEOTIDE SEQUENCE [LARGE SCALE GENOMIC DNA]</scope>
    <source>
        <strain evidence="1 2">Hp12</strain>
    </source>
</reference>
<dbReference type="InterPro" id="IPR025255">
    <property type="entry name" value="DUF4202"/>
</dbReference>
<dbReference type="OrthoDB" id="9799165at2"/>
<organism evidence="1 2">
    <name type="scientific">Pelagibaculum spongiae</name>
    <dbReference type="NCBI Taxonomy" id="2080658"/>
    <lineage>
        <taxon>Bacteria</taxon>
        <taxon>Pseudomonadati</taxon>
        <taxon>Pseudomonadota</taxon>
        <taxon>Gammaproteobacteria</taxon>
        <taxon>Oceanospirillales</taxon>
        <taxon>Pelagibaculum</taxon>
    </lineage>
</organism>
<dbReference type="Proteomes" id="UP000244906">
    <property type="component" value="Unassembled WGS sequence"/>
</dbReference>
<sequence>MSQLQQTLQAIDTLHKQDPKKVDGKAQELIYAEHCSRWLEILYPNASEVLTIAVRSQHLCRWEMPRSDFPMDRTGYLKWRTSLAKLHADKAVATMKQNGYSDQDCSRAEAIIRKQGIKRDGEVQALEDCACMVFIETAFLPFAAKHAEEKIIRIVQKTWGKMSDKAHQAALALDLPDAALVLIKKALA</sequence>